<feature type="compositionally biased region" description="Polar residues" evidence="1">
    <location>
        <begin position="825"/>
        <end position="844"/>
    </location>
</feature>
<sequence>MTDAADTPSPTAKVILPKKSAKDSKSTGAARPGRRTIVDPKKLSSSMQNEMPPSSTGNNDARAIARNRRAALAREMHWVTFSSASDWLDTCLPGEDVPDTIASTLTPFNVTVGNGENAMYPGLCQGFNSLLQLFKNEDFLMKVTSEHPDTTALGTVEGRDKEAMRPDLVMYPRTKEAEELYKVDTRKSKLGGQGEEEAGPRVTAAHVGRTVWAHAEFVIEAKHDPKLAPFSFTPGEDQTIEAFSEAADREDARGQLIAYAREICARQHRRYVYLISVYRNCARFIRVDRTAALLSAPFDYVQDPMLFATFIYRYINATPEERGYDPTATRATKEECQLFSDVIANYTKDSHLYAGLQNAVKEGWPIFKLSIRGPWSSNDGPVRIDSPEETRVFLVGRPAFRSHSMTGRGTRGFFAYDVARKRIVFVKDYWRADLPGHLTEYDVYIKLSGGDSDTHNFFPTLLGGGDVRSNDSEEVQQTLSDKCAKLPVTGRVHVRLVMKEVCRRLQTFKDWRELVSVMRDALIAHKIAWEEYGILHRDVSVGNILIYELEDGSPERKVIGLLTDWDLAKTKDQIFHPVASQSTRSGTWQFLSAALSRNPEKPHLVSDDLESAMHVLNWLTLKHMHTHLTDAGSDEVAVHIHNYYDAQTPAGLGSILKWVDVTRGAGIVDHHDHSPNHPFIYLLNRLAALCAEHYSAQPVKDIMNAAKAGTLADLCSKATPPRPPPLTGDKLPLLNNHQAFIDVFEKALKEKTWPVLEKLADQVPDVEPTSSSIGSKRPATDDSDSDVGSGNRAKKARTTTVGRKANASPGLSGSGSSKDTDDAGESTQAGSSDRNTEESSSTGTGALLPARLQELRDGKTTLRK</sequence>
<dbReference type="AlphaFoldDB" id="A0AAD7U026"/>
<dbReference type="InterPro" id="IPR011009">
    <property type="entry name" value="Kinase-like_dom_sf"/>
</dbReference>
<feature type="compositionally biased region" description="Basic and acidic residues" evidence="1">
    <location>
        <begin position="853"/>
        <end position="864"/>
    </location>
</feature>
<organism evidence="3 4">
    <name type="scientific">Trametes cubensis</name>
    <dbReference type="NCBI Taxonomy" id="1111947"/>
    <lineage>
        <taxon>Eukaryota</taxon>
        <taxon>Fungi</taxon>
        <taxon>Dikarya</taxon>
        <taxon>Basidiomycota</taxon>
        <taxon>Agaricomycotina</taxon>
        <taxon>Agaricomycetes</taxon>
        <taxon>Polyporales</taxon>
        <taxon>Polyporaceae</taxon>
        <taxon>Trametes</taxon>
    </lineage>
</organism>
<evidence type="ECO:0000256" key="1">
    <source>
        <dbReference type="SAM" id="MobiDB-lite"/>
    </source>
</evidence>
<feature type="region of interest" description="Disordered" evidence="1">
    <location>
        <begin position="763"/>
        <end position="864"/>
    </location>
</feature>
<evidence type="ECO:0000313" key="3">
    <source>
        <dbReference type="EMBL" id="KAJ8488556.1"/>
    </source>
</evidence>
<dbReference type="Gene3D" id="1.10.510.10">
    <property type="entry name" value="Transferase(Phosphotransferase) domain 1"/>
    <property type="match status" value="1"/>
</dbReference>
<dbReference type="Pfam" id="PF17667">
    <property type="entry name" value="Pkinase_fungal"/>
    <property type="match status" value="2"/>
</dbReference>
<dbReference type="GO" id="GO:0004672">
    <property type="term" value="F:protein kinase activity"/>
    <property type="evidence" value="ECO:0007669"/>
    <property type="project" value="InterPro"/>
</dbReference>
<feature type="region of interest" description="Disordered" evidence="1">
    <location>
        <begin position="1"/>
        <end position="60"/>
    </location>
</feature>
<evidence type="ECO:0000313" key="4">
    <source>
        <dbReference type="Proteomes" id="UP001215151"/>
    </source>
</evidence>
<proteinExistence type="predicted"/>
<dbReference type="EMBL" id="JAPEVG010000061">
    <property type="protein sequence ID" value="KAJ8488556.1"/>
    <property type="molecule type" value="Genomic_DNA"/>
</dbReference>
<dbReference type="InterPro" id="IPR008266">
    <property type="entry name" value="Tyr_kinase_AS"/>
</dbReference>
<keyword evidence="4" id="KW-1185">Reference proteome</keyword>
<evidence type="ECO:0000259" key="2">
    <source>
        <dbReference type="Pfam" id="PF17667"/>
    </source>
</evidence>
<dbReference type="PANTHER" id="PTHR38248:SF2">
    <property type="entry name" value="FUNK1 11"/>
    <property type="match status" value="1"/>
</dbReference>
<comment type="caution">
    <text evidence="3">The sequence shown here is derived from an EMBL/GenBank/DDBJ whole genome shotgun (WGS) entry which is preliminary data.</text>
</comment>
<feature type="domain" description="Fungal-type protein kinase" evidence="2">
    <location>
        <begin position="478"/>
        <end position="619"/>
    </location>
</feature>
<dbReference type="SUPFAM" id="SSF56112">
    <property type="entry name" value="Protein kinase-like (PK-like)"/>
    <property type="match status" value="1"/>
</dbReference>
<feature type="domain" description="Fungal-type protein kinase" evidence="2">
    <location>
        <begin position="246"/>
        <end position="432"/>
    </location>
</feature>
<name>A0AAD7U026_9APHY</name>
<reference evidence="3" key="1">
    <citation type="submission" date="2022-11" db="EMBL/GenBank/DDBJ databases">
        <title>Genome Sequence of Cubamyces cubensis.</title>
        <authorList>
            <person name="Buettner E."/>
        </authorList>
    </citation>
    <scope>NUCLEOTIDE SEQUENCE</scope>
    <source>
        <strain evidence="3">MPL-01</strain>
    </source>
</reference>
<dbReference type="PANTHER" id="PTHR38248">
    <property type="entry name" value="FUNK1 6"/>
    <property type="match status" value="1"/>
</dbReference>
<accession>A0AAD7U026</accession>
<dbReference type="Proteomes" id="UP001215151">
    <property type="component" value="Unassembled WGS sequence"/>
</dbReference>
<dbReference type="InterPro" id="IPR040976">
    <property type="entry name" value="Pkinase_fungal"/>
</dbReference>
<gene>
    <name evidence="3" type="ORF">ONZ51_g3456</name>
</gene>
<feature type="compositionally biased region" description="Polar residues" evidence="1">
    <location>
        <begin position="43"/>
        <end position="59"/>
    </location>
</feature>
<dbReference type="PROSITE" id="PS00109">
    <property type="entry name" value="PROTEIN_KINASE_TYR"/>
    <property type="match status" value="1"/>
</dbReference>
<protein>
    <recommendedName>
        <fullName evidence="2">Fungal-type protein kinase domain-containing protein</fullName>
    </recommendedName>
</protein>